<proteinExistence type="predicted"/>
<organism evidence="2 3">
    <name type="scientific">Ophiocordyceps australis</name>
    <dbReference type="NCBI Taxonomy" id="1399860"/>
    <lineage>
        <taxon>Eukaryota</taxon>
        <taxon>Fungi</taxon>
        <taxon>Dikarya</taxon>
        <taxon>Ascomycota</taxon>
        <taxon>Pezizomycotina</taxon>
        <taxon>Sordariomycetes</taxon>
        <taxon>Hypocreomycetidae</taxon>
        <taxon>Hypocreales</taxon>
        <taxon>Ophiocordycipitaceae</taxon>
        <taxon>Ophiocordyceps</taxon>
    </lineage>
</organism>
<dbReference type="Proteomes" id="UP000224854">
    <property type="component" value="Unassembled WGS sequence"/>
</dbReference>
<dbReference type="AlphaFoldDB" id="A0A2C5XG66"/>
<comment type="caution">
    <text evidence="2">The sequence shown here is derived from an EMBL/GenBank/DDBJ whole genome shotgun (WGS) entry which is preliminary data.</text>
</comment>
<name>A0A2C5XG66_9HYPO</name>
<evidence type="ECO:0000313" key="2">
    <source>
        <dbReference type="EMBL" id="PHH71239.1"/>
    </source>
</evidence>
<evidence type="ECO:0000256" key="1">
    <source>
        <dbReference type="SAM" id="MobiDB-lite"/>
    </source>
</evidence>
<dbReference type="EMBL" id="NJEU01000703">
    <property type="protein sequence ID" value="PHH71239.1"/>
    <property type="molecule type" value="Genomic_DNA"/>
</dbReference>
<dbReference type="OrthoDB" id="5425061at2759"/>
<feature type="region of interest" description="Disordered" evidence="1">
    <location>
        <begin position="47"/>
        <end position="76"/>
    </location>
</feature>
<evidence type="ECO:0000313" key="3">
    <source>
        <dbReference type="Proteomes" id="UP000224854"/>
    </source>
</evidence>
<reference evidence="2 3" key="1">
    <citation type="submission" date="2017-06" db="EMBL/GenBank/DDBJ databases">
        <title>Ant-infecting Ophiocordyceps genomes reveal a high diversity of potential behavioral manipulation genes and a possible major role for enterotoxins.</title>
        <authorList>
            <person name="De Bekker C."/>
            <person name="Evans H.C."/>
            <person name="Brachmann A."/>
            <person name="Hughes D.P."/>
        </authorList>
    </citation>
    <scope>NUCLEOTIDE SEQUENCE [LARGE SCALE GENOMIC DNA]</scope>
    <source>
        <strain evidence="2 3">1348a</strain>
    </source>
</reference>
<protein>
    <submittedName>
        <fullName evidence="2">Uncharacterized protein</fullName>
    </submittedName>
</protein>
<sequence>MFQLADAKRIRRQDLGDSADSQDDELDADVQAVLQARLAQTLQLECMSGVGGHDDDDGQVEEEEEEEEDKADGDVGEFDFCLFGTGPAKVRLEADAGDGAGGRLRR</sequence>
<keyword evidence="3" id="KW-1185">Reference proteome</keyword>
<feature type="compositionally biased region" description="Acidic residues" evidence="1">
    <location>
        <begin position="54"/>
        <end position="76"/>
    </location>
</feature>
<accession>A0A2C5XG66</accession>
<gene>
    <name evidence="2" type="ORF">CDD82_6667</name>
</gene>